<keyword evidence="2" id="KW-0731">Sigma factor</keyword>
<dbReference type="SUPFAM" id="SSF88946">
    <property type="entry name" value="Sigma2 domain of RNA polymerase sigma factors"/>
    <property type="match status" value="1"/>
</dbReference>
<feature type="domain" description="RNA polymerase sigma-70" evidence="5">
    <location>
        <begin position="225"/>
        <end position="251"/>
    </location>
</feature>
<dbReference type="CDD" id="cd06171">
    <property type="entry name" value="Sigma70_r4"/>
    <property type="match status" value="1"/>
</dbReference>
<proteinExistence type="predicted"/>
<keyword evidence="3" id="KW-0238">DNA-binding</keyword>
<dbReference type="GO" id="GO:0003677">
    <property type="term" value="F:DNA binding"/>
    <property type="evidence" value="ECO:0007669"/>
    <property type="project" value="UniProtKB-KW"/>
</dbReference>
<sequence length="268" mass="31089">MQRQQGRQFAGKTSEELLREYKKSQSLEIKQELVIRYLDVIRGAAIRMRDVYVGFTQMDDVIHEGVLVLMNAIDKFEPEKNVKFETYISKRMRGMIIDLARKQDWVPRSARRNARTVQQTIEHLTAQMGRSPNEKEIAEAMDISVEKLREINAKTNFFSVLSLDMILDKDDENKPAAAIPSGEVSSQPEEAYLEQEFKDILTKGIQRLKEKEQMVISLYYVEELNMKQIAEVMQVSEPRISQIHSAAIRKLKEYIRNEKMSGSDRKGN</sequence>
<evidence type="ECO:0000256" key="4">
    <source>
        <dbReference type="ARBA" id="ARBA00023163"/>
    </source>
</evidence>
<dbReference type="Proteomes" id="UP000602647">
    <property type="component" value="Unassembled WGS sequence"/>
</dbReference>
<accession>A0A923SPB6</accession>
<dbReference type="PANTHER" id="PTHR30385">
    <property type="entry name" value="SIGMA FACTOR F FLAGELLAR"/>
    <property type="match status" value="1"/>
</dbReference>
<dbReference type="Pfam" id="PF04545">
    <property type="entry name" value="Sigma70_r4"/>
    <property type="match status" value="1"/>
</dbReference>
<dbReference type="PROSITE" id="PS00716">
    <property type="entry name" value="SIGMA70_2"/>
    <property type="match status" value="1"/>
</dbReference>
<evidence type="ECO:0000256" key="2">
    <source>
        <dbReference type="ARBA" id="ARBA00023082"/>
    </source>
</evidence>
<dbReference type="Pfam" id="PF04542">
    <property type="entry name" value="Sigma70_r2"/>
    <property type="match status" value="1"/>
</dbReference>
<dbReference type="GO" id="GO:0003899">
    <property type="term" value="F:DNA-directed RNA polymerase activity"/>
    <property type="evidence" value="ECO:0007669"/>
    <property type="project" value="InterPro"/>
</dbReference>
<comment type="caution">
    <text evidence="6">The sequence shown here is derived from an EMBL/GenBank/DDBJ whole genome shotgun (WGS) entry which is preliminary data.</text>
</comment>
<organism evidence="6 7">
    <name type="scientific">Zhenpiania hominis</name>
    <dbReference type="NCBI Taxonomy" id="2763644"/>
    <lineage>
        <taxon>Bacteria</taxon>
        <taxon>Bacillati</taxon>
        <taxon>Bacillota</taxon>
        <taxon>Clostridia</taxon>
        <taxon>Peptostreptococcales</taxon>
        <taxon>Anaerovoracaceae</taxon>
        <taxon>Zhenpiania</taxon>
    </lineage>
</organism>
<evidence type="ECO:0000313" key="6">
    <source>
        <dbReference type="EMBL" id="MBC6678326.1"/>
    </source>
</evidence>
<dbReference type="AlphaFoldDB" id="A0A923SPB6"/>
<dbReference type="NCBIfam" id="NF005413">
    <property type="entry name" value="PRK06986.1"/>
    <property type="match status" value="1"/>
</dbReference>
<protein>
    <submittedName>
        <fullName evidence="6">FliA/WhiG family RNA polymerase sigma factor</fullName>
    </submittedName>
</protein>
<dbReference type="InterPro" id="IPR014284">
    <property type="entry name" value="RNA_pol_sigma-70_dom"/>
</dbReference>
<dbReference type="InterPro" id="IPR013325">
    <property type="entry name" value="RNA_pol_sigma_r2"/>
</dbReference>
<dbReference type="InterPro" id="IPR007627">
    <property type="entry name" value="RNA_pol_sigma70_r2"/>
</dbReference>
<gene>
    <name evidence="6" type="ORF">H9L42_00580</name>
</gene>
<keyword evidence="1" id="KW-0805">Transcription regulation</keyword>
<evidence type="ECO:0000256" key="1">
    <source>
        <dbReference type="ARBA" id="ARBA00023015"/>
    </source>
</evidence>
<reference evidence="6" key="1">
    <citation type="submission" date="2020-08" db="EMBL/GenBank/DDBJ databases">
        <title>Genome public.</title>
        <authorList>
            <person name="Liu C."/>
            <person name="Sun Q."/>
        </authorList>
    </citation>
    <scope>NUCLEOTIDE SEQUENCE</scope>
    <source>
        <strain evidence="6">BX12</strain>
    </source>
</reference>
<dbReference type="InterPro" id="IPR013324">
    <property type="entry name" value="RNA_pol_sigma_r3/r4-like"/>
</dbReference>
<dbReference type="InterPro" id="IPR000943">
    <property type="entry name" value="RNA_pol_sigma70"/>
</dbReference>
<evidence type="ECO:0000313" key="7">
    <source>
        <dbReference type="Proteomes" id="UP000602647"/>
    </source>
</evidence>
<dbReference type="PANTHER" id="PTHR30385:SF7">
    <property type="entry name" value="RNA POLYMERASE SIGMA FACTOR FLIA"/>
    <property type="match status" value="1"/>
</dbReference>
<dbReference type="Pfam" id="PF04539">
    <property type="entry name" value="Sigma70_r3"/>
    <property type="match status" value="1"/>
</dbReference>
<dbReference type="PRINTS" id="PR00046">
    <property type="entry name" value="SIGMA70FCT"/>
</dbReference>
<dbReference type="EMBL" id="JACRYT010000001">
    <property type="protein sequence ID" value="MBC6678326.1"/>
    <property type="molecule type" value="Genomic_DNA"/>
</dbReference>
<dbReference type="SUPFAM" id="SSF88659">
    <property type="entry name" value="Sigma3 and sigma4 domains of RNA polymerase sigma factors"/>
    <property type="match status" value="2"/>
</dbReference>
<dbReference type="InterPro" id="IPR007624">
    <property type="entry name" value="RNA_pol_sigma70_r3"/>
</dbReference>
<dbReference type="Gene3D" id="1.20.140.160">
    <property type="match status" value="1"/>
</dbReference>
<evidence type="ECO:0000256" key="3">
    <source>
        <dbReference type="ARBA" id="ARBA00023125"/>
    </source>
</evidence>
<name>A0A923SPB6_9FIRM</name>
<dbReference type="Gene3D" id="1.10.1740.10">
    <property type="match status" value="1"/>
</dbReference>
<keyword evidence="7" id="KW-1185">Reference proteome</keyword>
<dbReference type="InterPro" id="IPR012845">
    <property type="entry name" value="RNA_pol_sigma_FliA_WhiG"/>
</dbReference>
<evidence type="ECO:0000259" key="5">
    <source>
        <dbReference type="PROSITE" id="PS00716"/>
    </source>
</evidence>
<keyword evidence="4" id="KW-0804">Transcription</keyword>
<dbReference type="NCBIfam" id="TIGR02937">
    <property type="entry name" value="sigma70-ECF"/>
    <property type="match status" value="1"/>
</dbReference>
<dbReference type="NCBIfam" id="TIGR02479">
    <property type="entry name" value="FliA_WhiG"/>
    <property type="match status" value="1"/>
</dbReference>
<dbReference type="InterPro" id="IPR007630">
    <property type="entry name" value="RNA_pol_sigma70_r4"/>
</dbReference>
<dbReference type="GO" id="GO:0006352">
    <property type="term" value="P:DNA-templated transcription initiation"/>
    <property type="evidence" value="ECO:0007669"/>
    <property type="project" value="InterPro"/>
</dbReference>
<dbReference type="GO" id="GO:0016987">
    <property type="term" value="F:sigma factor activity"/>
    <property type="evidence" value="ECO:0007669"/>
    <property type="project" value="UniProtKB-KW"/>
</dbReference>
<dbReference type="RefSeq" id="WP_187301524.1">
    <property type="nucleotide sequence ID" value="NZ_JACRYT010000001.1"/>
</dbReference>